<dbReference type="CDD" id="cd01310">
    <property type="entry name" value="TatD_DNAse"/>
    <property type="match status" value="1"/>
</dbReference>
<dbReference type="PANTHER" id="PTHR46124">
    <property type="entry name" value="D-AMINOACYL-TRNA DEACYLASE"/>
    <property type="match status" value="1"/>
</dbReference>
<dbReference type="Proteomes" id="UP001172036">
    <property type="component" value="Unassembled WGS sequence"/>
</dbReference>
<dbReference type="InterPro" id="IPR032466">
    <property type="entry name" value="Metal_Hydrolase"/>
</dbReference>
<dbReference type="NCBIfam" id="TIGR00010">
    <property type="entry name" value="YchF/TatD family DNA exonuclease"/>
    <property type="match status" value="1"/>
</dbReference>
<accession>A0ABT9DD87</accession>
<dbReference type="Pfam" id="PF01026">
    <property type="entry name" value="TatD_DNase"/>
    <property type="match status" value="1"/>
</dbReference>
<keyword evidence="1" id="KW-0479">Metal-binding</keyword>
<evidence type="ECO:0000313" key="4">
    <source>
        <dbReference type="Proteomes" id="UP001172036"/>
    </source>
</evidence>
<proteinExistence type="predicted"/>
<keyword evidence="4" id="KW-1185">Reference proteome</keyword>
<gene>
    <name evidence="3" type="ORF">OC680_00855</name>
</gene>
<comment type="caution">
    <text evidence="3">The sequence shown here is derived from an EMBL/GenBank/DDBJ whole genome shotgun (WGS) entry which is preliminary data.</text>
</comment>
<sequence length="256" mass="29374">MLIDTHTHLNLDDYSRDLPIVIERALNNGISYFIVPGLDDKTNSKAIALSLKYPCIKAAIGIHPCYWKNEDPSSIEKYLKLKYSQVVAIGEIGLDLYHDKKFLHIQKQNLYIQLELSIKYNLPVILHARESFQEIYKMLLPYKNKIRGVFHCLTTSLEEVEKALELGFYIGVGGIITYQKFEESHKVLSKIPLDKILLETDSPFLTPSPLPRNKRNEPSFLHIIAEKVAMIKNISLEKVALQTSHNVKKIFLTDLL</sequence>
<dbReference type="InterPro" id="IPR001130">
    <property type="entry name" value="TatD-like"/>
</dbReference>
<dbReference type="PIRSF" id="PIRSF005902">
    <property type="entry name" value="DNase_TatD"/>
    <property type="match status" value="1"/>
</dbReference>
<organism evidence="3 4">
    <name type="scientific">Candidatus Phytoplasma melaleucae</name>
    <dbReference type="NCBI Taxonomy" id="2982630"/>
    <lineage>
        <taxon>Bacteria</taxon>
        <taxon>Bacillati</taxon>
        <taxon>Mycoplasmatota</taxon>
        <taxon>Mollicutes</taxon>
        <taxon>Acholeplasmatales</taxon>
        <taxon>Acholeplasmataceae</taxon>
        <taxon>Candidatus Phytoplasma</taxon>
    </lineage>
</organism>
<dbReference type="Gene3D" id="3.20.20.140">
    <property type="entry name" value="Metal-dependent hydrolases"/>
    <property type="match status" value="1"/>
</dbReference>
<dbReference type="InterPro" id="IPR015991">
    <property type="entry name" value="TatD/YcfH-like"/>
</dbReference>
<dbReference type="PANTHER" id="PTHR46124:SF4">
    <property type="entry name" value="HYDROLASE TATD"/>
    <property type="match status" value="1"/>
</dbReference>
<protein>
    <submittedName>
        <fullName evidence="3">TatD family hydrolase</fullName>
    </submittedName>
</protein>
<dbReference type="GO" id="GO:0016787">
    <property type="term" value="F:hydrolase activity"/>
    <property type="evidence" value="ECO:0007669"/>
    <property type="project" value="UniProtKB-KW"/>
</dbReference>
<evidence type="ECO:0000256" key="1">
    <source>
        <dbReference type="ARBA" id="ARBA00022723"/>
    </source>
</evidence>
<dbReference type="RefSeq" id="WP_304515236.1">
    <property type="nucleotide sequence ID" value="NZ_JAOSID010000003.1"/>
</dbReference>
<keyword evidence="2 3" id="KW-0378">Hydrolase</keyword>
<dbReference type="SUPFAM" id="SSF51556">
    <property type="entry name" value="Metallo-dependent hydrolases"/>
    <property type="match status" value="1"/>
</dbReference>
<evidence type="ECO:0000313" key="3">
    <source>
        <dbReference type="EMBL" id="MDO8168032.1"/>
    </source>
</evidence>
<dbReference type="InterPro" id="IPR018228">
    <property type="entry name" value="DNase_TatD-rel_CS"/>
</dbReference>
<evidence type="ECO:0000256" key="2">
    <source>
        <dbReference type="ARBA" id="ARBA00022801"/>
    </source>
</evidence>
<dbReference type="PROSITE" id="PS01137">
    <property type="entry name" value="TATD_1"/>
    <property type="match status" value="1"/>
</dbReference>
<name>A0ABT9DD87_9MOLU</name>
<reference evidence="3 4" key="1">
    <citation type="journal article" date="2023" name="Int. J. Syst. Evol. Microbiol.">
        <title>The observation of taxonomic boundaries for the 16SrII and 16SrXXV phytoplasmas using genome-based delimitation.</title>
        <authorList>
            <person name="Rodrigues Jardim B."/>
            <person name="Tran-Nguyen L.T.T."/>
            <person name="Gambley C."/>
            <person name="Al-Sadi A.M."/>
            <person name="Al-Subhi A.M."/>
            <person name="Foissac X."/>
            <person name="Salar P."/>
            <person name="Cai H."/>
            <person name="Yang J.Y."/>
            <person name="Davis R."/>
            <person name="Jones L."/>
            <person name="Rodoni B."/>
            <person name="Constable F.E."/>
        </authorList>
    </citation>
    <scope>NUCLEOTIDE SEQUENCE [LARGE SCALE GENOMIC DNA]</scope>
    <source>
        <strain evidence="3">BAWM-155c</strain>
    </source>
</reference>
<dbReference type="PROSITE" id="PS01091">
    <property type="entry name" value="TATD_3"/>
    <property type="match status" value="1"/>
</dbReference>
<dbReference type="EMBL" id="JAOSID010000003">
    <property type="protein sequence ID" value="MDO8168032.1"/>
    <property type="molecule type" value="Genomic_DNA"/>
</dbReference>